<protein>
    <submittedName>
        <fullName evidence="2">Uncharacterized protein</fullName>
    </submittedName>
</protein>
<dbReference type="Proteomes" id="UP000626092">
    <property type="component" value="Unassembled WGS sequence"/>
</dbReference>
<name>A0A834GG32_RHOSS</name>
<comment type="caution">
    <text evidence="2">The sequence shown here is derived from an EMBL/GenBank/DDBJ whole genome shotgun (WGS) entry which is preliminary data.</text>
</comment>
<evidence type="ECO:0000256" key="1">
    <source>
        <dbReference type="SAM" id="MobiDB-lite"/>
    </source>
</evidence>
<accession>A0A834GG32</accession>
<gene>
    <name evidence="2" type="ORF">RHSIM_Rhsim08G0101900</name>
</gene>
<reference evidence="2" key="1">
    <citation type="submission" date="2019-11" db="EMBL/GenBank/DDBJ databases">
        <authorList>
            <person name="Liu Y."/>
            <person name="Hou J."/>
            <person name="Li T.-Q."/>
            <person name="Guan C.-H."/>
            <person name="Wu X."/>
            <person name="Wu H.-Z."/>
            <person name="Ling F."/>
            <person name="Zhang R."/>
            <person name="Shi X.-G."/>
            <person name="Ren J.-P."/>
            <person name="Chen E.-F."/>
            <person name="Sun J.-M."/>
        </authorList>
    </citation>
    <scope>NUCLEOTIDE SEQUENCE</scope>
    <source>
        <strain evidence="2">Adult_tree_wgs_1</strain>
        <tissue evidence="2">Leaves</tissue>
    </source>
</reference>
<evidence type="ECO:0000313" key="3">
    <source>
        <dbReference type="Proteomes" id="UP000626092"/>
    </source>
</evidence>
<dbReference type="AlphaFoldDB" id="A0A834GG32"/>
<sequence length="199" mass="22241">MAKETQSHGVQDTGNFTDEHIVWCTDEHIVWWTPPVKKKKAAARLMLLQLNISPQAFIPYISVKERNLKLLGENAFPKQISCGMIFKAEIKKTADKNSNLCGENSNRTQYTKEIGQMAPMQPTAQSQGVDKSLPPPSPAHVDDFRPTAPGWHSTTERFNSSQCRVEICNVDRQGGIPQLNGSIHPNAEWESVSLTDDLE</sequence>
<proteinExistence type="predicted"/>
<keyword evidence="3" id="KW-1185">Reference proteome</keyword>
<feature type="region of interest" description="Disordered" evidence="1">
    <location>
        <begin position="121"/>
        <end position="140"/>
    </location>
</feature>
<dbReference type="EMBL" id="WJXA01000008">
    <property type="protein sequence ID" value="KAF7134358.1"/>
    <property type="molecule type" value="Genomic_DNA"/>
</dbReference>
<evidence type="ECO:0000313" key="2">
    <source>
        <dbReference type="EMBL" id="KAF7134358.1"/>
    </source>
</evidence>
<organism evidence="2 3">
    <name type="scientific">Rhododendron simsii</name>
    <name type="common">Sims's rhododendron</name>
    <dbReference type="NCBI Taxonomy" id="118357"/>
    <lineage>
        <taxon>Eukaryota</taxon>
        <taxon>Viridiplantae</taxon>
        <taxon>Streptophyta</taxon>
        <taxon>Embryophyta</taxon>
        <taxon>Tracheophyta</taxon>
        <taxon>Spermatophyta</taxon>
        <taxon>Magnoliopsida</taxon>
        <taxon>eudicotyledons</taxon>
        <taxon>Gunneridae</taxon>
        <taxon>Pentapetalae</taxon>
        <taxon>asterids</taxon>
        <taxon>Ericales</taxon>
        <taxon>Ericaceae</taxon>
        <taxon>Ericoideae</taxon>
        <taxon>Rhodoreae</taxon>
        <taxon>Rhododendron</taxon>
    </lineage>
</organism>